<proteinExistence type="predicted"/>
<protein>
    <submittedName>
        <fullName evidence="1">Uncharacterized protein</fullName>
    </submittedName>
</protein>
<evidence type="ECO:0000313" key="2">
    <source>
        <dbReference type="Proteomes" id="UP000525298"/>
    </source>
</evidence>
<gene>
    <name evidence="1" type="ORF">HNR65_002145</name>
</gene>
<accession>A0A7W0CA05</accession>
<name>A0A7W0CA05_9BACT</name>
<keyword evidence="2" id="KW-1185">Reference proteome</keyword>
<organism evidence="1 2">
    <name type="scientific">Desulfosalsimonas propionicica</name>
    <dbReference type="NCBI Taxonomy" id="332175"/>
    <lineage>
        <taxon>Bacteria</taxon>
        <taxon>Pseudomonadati</taxon>
        <taxon>Thermodesulfobacteriota</taxon>
        <taxon>Desulfobacteria</taxon>
        <taxon>Desulfobacterales</taxon>
        <taxon>Desulfosalsimonadaceae</taxon>
        <taxon>Desulfosalsimonas</taxon>
    </lineage>
</organism>
<reference evidence="1 2" key="1">
    <citation type="submission" date="2020-07" db="EMBL/GenBank/DDBJ databases">
        <title>Genomic Encyclopedia of Type Strains, Phase IV (KMG-IV): sequencing the most valuable type-strain genomes for metagenomic binning, comparative biology and taxonomic classification.</title>
        <authorList>
            <person name="Goeker M."/>
        </authorList>
    </citation>
    <scope>NUCLEOTIDE SEQUENCE [LARGE SCALE GENOMIC DNA]</scope>
    <source>
        <strain evidence="1 2">DSM 17721</strain>
    </source>
</reference>
<dbReference type="EMBL" id="JACDUS010000005">
    <property type="protein sequence ID" value="MBA2881814.1"/>
    <property type="molecule type" value="Genomic_DNA"/>
</dbReference>
<dbReference type="AlphaFoldDB" id="A0A7W0CA05"/>
<sequence>MIGPVNIFAFIKKYLDHPDHASNDAGFHLDHRP</sequence>
<comment type="caution">
    <text evidence="1">The sequence shown here is derived from an EMBL/GenBank/DDBJ whole genome shotgun (WGS) entry which is preliminary data.</text>
</comment>
<evidence type="ECO:0000313" key="1">
    <source>
        <dbReference type="EMBL" id="MBA2881814.1"/>
    </source>
</evidence>
<dbReference type="Proteomes" id="UP000525298">
    <property type="component" value="Unassembled WGS sequence"/>
</dbReference>